<dbReference type="AlphaFoldDB" id="A0A1Y2MA30"/>
<protein>
    <submittedName>
        <fullName evidence="2">Uncharacterized protein</fullName>
    </submittedName>
</protein>
<dbReference type="InParanoid" id="A0A1Y2MA30"/>
<dbReference type="EMBL" id="KZ107839">
    <property type="protein sequence ID" value="OSS52861.1"/>
    <property type="molecule type" value="Genomic_DNA"/>
</dbReference>
<feature type="compositionally biased region" description="Basic and acidic residues" evidence="1">
    <location>
        <begin position="206"/>
        <end position="218"/>
    </location>
</feature>
<accession>A0A1Y2MA30</accession>
<evidence type="ECO:0000313" key="3">
    <source>
        <dbReference type="Proteomes" id="UP000193240"/>
    </source>
</evidence>
<reference evidence="2 3" key="1">
    <citation type="journal article" date="2017" name="Genome Announc.">
        <title>Genome sequence of the saprophytic ascomycete Epicoccum nigrum ICMP 19927 strain isolated from New Zealand.</title>
        <authorList>
            <person name="Fokin M."/>
            <person name="Fleetwood D."/>
            <person name="Weir B.S."/>
            <person name="Villas-Boas S.G."/>
        </authorList>
    </citation>
    <scope>NUCLEOTIDE SEQUENCE [LARGE SCALE GENOMIC DNA]</scope>
    <source>
        <strain evidence="2 3">ICMP 19927</strain>
    </source>
</reference>
<organism evidence="2 3">
    <name type="scientific">Epicoccum nigrum</name>
    <name type="common">Soil fungus</name>
    <name type="synonym">Epicoccum purpurascens</name>
    <dbReference type="NCBI Taxonomy" id="105696"/>
    <lineage>
        <taxon>Eukaryota</taxon>
        <taxon>Fungi</taxon>
        <taxon>Dikarya</taxon>
        <taxon>Ascomycota</taxon>
        <taxon>Pezizomycotina</taxon>
        <taxon>Dothideomycetes</taxon>
        <taxon>Pleosporomycetidae</taxon>
        <taxon>Pleosporales</taxon>
        <taxon>Pleosporineae</taxon>
        <taxon>Didymellaceae</taxon>
        <taxon>Epicoccum</taxon>
    </lineage>
</organism>
<feature type="region of interest" description="Disordered" evidence="1">
    <location>
        <begin position="200"/>
        <end position="220"/>
    </location>
</feature>
<gene>
    <name evidence="2" type="ORF">B5807_02795</name>
</gene>
<dbReference type="Proteomes" id="UP000193240">
    <property type="component" value="Unassembled WGS sequence"/>
</dbReference>
<evidence type="ECO:0000313" key="2">
    <source>
        <dbReference type="EMBL" id="OSS52861.1"/>
    </source>
</evidence>
<keyword evidence="3" id="KW-1185">Reference proteome</keyword>
<name>A0A1Y2MA30_EPING</name>
<evidence type="ECO:0000256" key="1">
    <source>
        <dbReference type="SAM" id="MobiDB-lite"/>
    </source>
</evidence>
<proteinExistence type="predicted"/>
<sequence>MEPSGSDIPYCMKQSQLQSMLDVVREANHEKGAAVPLGEFLEHTQRELDKFEAALENLVASAAARLMESLVQALLDSQPPSNSSKATQIYALQTTTGYKSETTQTDAAQISKLYDSKATQTDTLGAPTLNEDCKKIARSGDPPVQLPMAQQPPRGSRAVQTDITELITIDPVSDSLRVVPRSGHKRSPWLQKILSKGTLAGGSFTSEHEKTGHSDDQKPPAVARLRQADPDPNTDNGTIDVKSTIDEAMEKYHSVIQQFFYTINN</sequence>